<evidence type="ECO:0000259" key="1">
    <source>
        <dbReference type="PROSITE" id="PS50188"/>
    </source>
</evidence>
<gene>
    <name evidence="2" type="ORF">EW145_g5151</name>
</gene>
<dbReference type="SMART" id="SM00449">
    <property type="entry name" value="SPRY"/>
    <property type="match status" value="1"/>
</dbReference>
<dbReference type="EMBL" id="SGPK01000298">
    <property type="protein sequence ID" value="THH04948.1"/>
    <property type="molecule type" value="Genomic_DNA"/>
</dbReference>
<reference evidence="2 3" key="1">
    <citation type="submission" date="2019-02" db="EMBL/GenBank/DDBJ databases">
        <title>Genome sequencing of the rare red list fungi Phellinidium pouzarii.</title>
        <authorList>
            <person name="Buettner E."/>
            <person name="Kellner H."/>
        </authorList>
    </citation>
    <scope>NUCLEOTIDE SEQUENCE [LARGE SCALE GENOMIC DNA]</scope>
    <source>
        <strain evidence="2 3">DSM 108285</strain>
    </source>
</reference>
<name>A0A4S4L2W1_9AGAM</name>
<dbReference type="InterPro" id="IPR043136">
    <property type="entry name" value="B30.2/SPRY_sf"/>
</dbReference>
<dbReference type="OrthoDB" id="258495at2759"/>
<dbReference type="InterPro" id="IPR050618">
    <property type="entry name" value="Ubq-SigPath_Reg"/>
</dbReference>
<dbReference type="Pfam" id="PF00622">
    <property type="entry name" value="SPRY"/>
    <property type="match status" value="1"/>
</dbReference>
<dbReference type="InterPro" id="IPR001870">
    <property type="entry name" value="B30.2/SPRY"/>
</dbReference>
<dbReference type="PROSITE" id="PS50188">
    <property type="entry name" value="B302_SPRY"/>
    <property type="match status" value="1"/>
</dbReference>
<evidence type="ECO:0000313" key="3">
    <source>
        <dbReference type="Proteomes" id="UP000308199"/>
    </source>
</evidence>
<dbReference type="AlphaFoldDB" id="A0A4S4L2W1"/>
<comment type="caution">
    <text evidence="2">The sequence shown here is derived from an EMBL/GenBank/DDBJ whole genome shotgun (WGS) entry which is preliminary data.</text>
</comment>
<dbReference type="PANTHER" id="PTHR12864">
    <property type="entry name" value="RAN BINDING PROTEIN 9-RELATED"/>
    <property type="match status" value="1"/>
</dbReference>
<protein>
    <recommendedName>
        <fullName evidence="1">B30.2/SPRY domain-containing protein</fullName>
    </recommendedName>
</protein>
<organism evidence="2 3">
    <name type="scientific">Phellinidium pouzarii</name>
    <dbReference type="NCBI Taxonomy" id="167371"/>
    <lineage>
        <taxon>Eukaryota</taxon>
        <taxon>Fungi</taxon>
        <taxon>Dikarya</taxon>
        <taxon>Basidiomycota</taxon>
        <taxon>Agaricomycotina</taxon>
        <taxon>Agaricomycetes</taxon>
        <taxon>Hymenochaetales</taxon>
        <taxon>Hymenochaetaceae</taxon>
        <taxon>Phellinidium</taxon>
    </lineage>
</organism>
<dbReference type="Gene3D" id="2.60.120.920">
    <property type="match status" value="1"/>
</dbReference>
<keyword evidence="3" id="KW-1185">Reference proteome</keyword>
<proteinExistence type="predicted"/>
<evidence type="ECO:0000313" key="2">
    <source>
        <dbReference type="EMBL" id="THH04948.1"/>
    </source>
</evidence>
<dbReference type="InterPro" id="IPR003877">
    <property type="entry name" value="SPRY_dom"/>
</dbReference>
<dbReference type="SUPFAM" id="SSF49899">
    <property type="entry name" value="Concanavalin A-like lectins/glucanases"/>
    <property type="match status" value="1"/>
</dbReference>
<sequence length="362" mass="39450">MGFFRKHIPRDPAADAPPAWAPAVERSLTFGIKNEAPEDEFKAAEQFCARNPPNAPKLLAYCDVDLIVEEGCKAWGLVVPQLSRFRGSITDVRSDSKGAPKVVEVKTDERCGDTCIMSNYPIMAGLYDIRGKQGVYFEVTVLKMGGVVAIGTACLPYPDFRFPGWNRLSAGLHLDDMQKFFEDPKGGRKYDRRLGAVKPGDVIGCGYEFASGVLFYTINGLRLADAFKGVYLPRARHDVYAAIGVGGPHANHLFVNFGGGDEENLFKWLPAREWSWRVEGHVGSLGGDSGGDEELPSYTAKTLWVLFVLILCRILVEFKLVDTTVDIVVLSAGVGNDIIGWTLLSLSVALVNVDASSGLSAL</sequence>
<dbReference type="InterPro" id="IPR013320">
    <property type="entry name" value="ConA-like_dom_sf"/>
</dbReference>
<feature type="domain" description="B30.2/SPRY" evidence="1">
    <location>
        <begin position="72"/>
        <end position="262"/>
    </location>
</feature>
<accession>A0A4S4L2W1</accession>
<dbReference type="Proteomes" id="UP000308199">
    <property type="component" value="Unassembled WGS sequence"/>
</dbReference>